<dbReference type="Proteomes" id="UP001165960">
    <property type="component" value="Unassembled WGS sequence"/>
</dbReference>
<gene>
    <name evidence="1" type="ORF">DSO57_1004403</name>
</gene>
<evidence type="ECO:0000313" key="2">
    <source>
        <dbReference type="Proteomes" id="UP001165960"/>
    </source>
</evidence>
<keyword evidence="2" id="KW-1185">Reference proteome</keyword>
<reference evidence="1" key="1">
    <citation type="submission" date="2022-04" db="EMBL/GenBank/DDBJ databases">
        <title>Genome of the entomopathogenic fungus Entomophthora muscae.</title>
        <authorList>
            <person name="Elya C."/>
            <person name="Lovett B.R."/>
            <person name="Lee E."/>
            <person name="Macias A.M."/>
            <person name="Hajek A.E."/>
            <person name="De Bivort B.L."/>
            <person name="Kasson M.T."/>
            <person name="De Fine Licht H.H."/>
            <person name="Stajich J.E."/>
        </authorList>
    </citation>
    <scope>NUCLEOTIDE SEQUENCE</scope>
    <source>
        <strain evidence="1">Berkeley</strain>
    </source>
</reference>
<proteinExistence type="predicted"/>
<accession>A0ACC2SXI0</accession>
<organism evidence="1 2">
    <name type="scientific">Entomophthora muscae</name>
    <dbReference type="NCBI Taxonomy" id="34485"/>
    <lineage>
        <taxon>Eukaryota</taxon>
        <taxon>Fungi</taxon>
        <taxon>Fungi incertae sedis</taxon>
        <taxon>Zoopagomycota</taxon>
        <taxon>Entomophthoromycotina</taxon>
        <taxon>Entomophthoromycetes</taxon>
        <taxon>Entomophthorales</taxon>
        <taxon>Entomophthoraceae</taxon>
        <taxon>Entomophthora</taxon>
    </lineage>
</organism>
<protein>
    <submittedName>
        <fullName evidence="1">Uncharacterized protein</fullName>
    </submittedName>
</protein>
<dbReference type="EMBL" id="QTSX02004271">
    <property type="protein sequence ID" value="KAJ9066973.1"/>
    <property type="molecule type" value="Genomic_DNA"/>
</dbReference>
<comment type="caution">
    <text evidence="1">The sequence shown here is derived from an EMBL/GenBank/DDBJ whole genome shotgun (WGS) entry which is preliminary data.</text>
</comment>
<sequence length="186" mass="20394">MDTNNKNIISVKHRFTYEALDSLVLGKVSSTRESITRESNLPQLPLKGVLISHQGNGGKGVECRLGLFKVDLVTSLLSSVKLWSVTSDKLLLNILIVKPQLQDLNPDALQTASLQAQPPGCLQIFGLKPVQDLTLGNPLKLDEPKPPTLTLPTLKVPINPTNQQVDQAIDPEITWATTEGEQRNFL</sequence>
<name>A0ACC2SXI0_9FUNG</name>
<evidence type="ECO:0000313" key="1">
    <source>
        <dbReference type="EMBL" id="KAJ9066973.1"/>
    </source>
</evidence>